<dbReference type="GO" id="GO:0042773">
    <property type="term" value="P:ATP synthesis coupled electron transport"/>
    <property type="evidence" value="ECO:0007669"/>
    <property type="project" value="InterPro"/>
</dbReference>
<dbReference type="InterPro" id="IPR010096">
    <property type="entry name" value="NADH-Q_OxRdtase_suN/2"/>
</dbReference>
<dbReference type="GO" id="GO:0012505">
    <property type="term" value="C:endomembrane system"/>
    <property type="evidence" value="ECO:0007669"/>
    <property type="project" value="UniProtKB-SubCell"/>
</dbReference>
<dbReference type="Proteomes" id="UP000655208">
    <property type="component" value="Unassembled WGS sequence"/>
</dbReference>
<comment type="subcellular location">
    <subcellularLocation>
        <location evidence="5">Cell membrane</location>
        <topology evidence="5">Multi-pass membrane protein</topology>
    </subcellularLocation>
    <subcellularLocation>
        <location evidence="1">Endomembrane system</location>
        <topology evidence="1">Multi-pass membrane protein</topology>
    </subcellularLocation>
    <subcellularLocation>
        <location evidence="6">Membrane</location>
        <topology evidence="6">Multi-pass membrane protein</topology>
    </subcellularLocation>
</comment>
<feature type="transmembrane region" description="Helical" evidence="5">
    <location>
        <begin position="35"/>
        <end position="55"/>
    </location>
</feature>
<feature type="transmembrane region" description="Helical" evidence="5">
    <location>
        <begin position="104"/>
        <end position="120"/>
    </location>
</feature>
<accession>A0A917WJ23</accession>
<comment type="function">
    <text evidence="5">NDH-1 shuttles electrons from NADH, via FMN and iron-sulfur (Fe-S) centers, to quinones in the respiratory chain. The immediate electron acceptor for the enzyme in this species is believed to be a menaquinone. Couples the redox reaction to proton translocation (for every two electrons transferred, four hydrogen ions are translocated across the cytoplasmic membrane), and thus conserves the redox energy in a proton gradient.</text>
</comment>
<feature type="transmembrane region" description="Helical" evidence="5">
    <location>
        <begin position="157"/>
        <end position="178"/>
    </location>
</feature>
<evidence type="ECO:0000256" key="4">
    <source>
        <dbReference type="ARBA" id="ARBA00023136"/>
    </source>
</evidence>
<dbReference type="AlphaFoldDB" id="A0A917WJ23"/>
<comment type="similarity">
    <text evidence="5">Belongs to the complex I subunit 2 family.</text>
</comment>
<sequence>MDEDPLALLPEICLLAGAIATLLAGSFLPRQRQWIARILAALACIAAAAAAIVALASPTRSVFADSYAVDPLTGTTRLVVAAATLLVLLLGTEELRGSPRESETCCLLLLSATGATVLAGTTDLLVLAVAYLLTSIPLYALIGSTRTARAAEAVMKTYLLGALFGIVMLLGVTLLFAMTGGTGYAGLSTAGSVVPAVVAVGAVAVLAGLLFEAGAVPGHFWVPDAAQSANTAAAAFLTTVPKVGSLVAMFRLVDALPGVADWPLLVAALSALSMTVGTFAAFAQRDPRRLLGWSTVSQVGFLLLPVAVAGRAPLAEPSLLIYLAGYAVSNLAAFAVIAAVPDRTDLAGYRGLGTSRPWLAGALLVALLSLVGTPPTAVFLGKLTTFTAAWDGGLAWLVIVAAVNTVASLFYFLRWLAPTFTRAARAGDMAEGHVDRRDLRGSRPWAERTAVLAAAGVLLLGVGAGSLPILVAVP</sequence>
<comment type="catalytic activity">
    <reaction evidence="5">
        <text>a quinone + NADH + 5 H(+)(in) = a quinol + NAD(+) + 4 H(+)(out)</text>
        <dbReference type="Rhea" id="RHEA:57888"/>
        <dbReference type="ChEBI" id="CHEBI:15378"/>
        <dbReference type="ChEBI" id="CHEBI:24646"/>
        <dbReference type="ChEBI" id="CHEBI:57540"/>
        <dbReference type="ChEBI" id="CHEBI:57945"/>
        <dbReference type="ChEBI" id="CHEBI:132124"/>
    </reaction>
</comment>
<evidence type="ECO:0000256" key="2">
    <source>
        <dbReference type="ARBA" id="ARBA00022692"/>
    </source>
</evidence>
<evidence type="ECO:0000256" key="3">
    <source>
        <dbReference type="ARBA" id="ARBA00022989"/>
    </source>
</evidence>
<keyword evidence="4 5" id="KW-0472">Membrane</keyword>
<reference evidence="8" key="1">
    <citation type="journal article" date="2014" name="Int. J. Syst. Evol. Microbiol.">
        <title>Complete genome sequence of Corynebacterium casei LMG S-19264T (=DSM 44701T), isolated from a smear-ripened cheese.</title>
        <authorList>
            <consortium name="US DOE Joint Genome Institute (JGI-PGF)"/>
            <person name="Walter F."/>
            <person name="Albersmeier A."/>
            <person name="Kalinowski J."/>
            <person name="Ruckert C."/>
        </authorList>
    </citation>
    <scope>NUCLEOTIDE SEQUENCE</scope>
    <source>
        <strain evidence="8">CGMCC 4.7308</strain>
    </source>
</reference>
<organism evidence="8 9">
    <name type="scientific">Nakamurella endophytica</name>
    <dbReference type="NCBI Taxonomy" id="1748367"/>
    <lineage>
        <taxon>Bacteria</taxon>
        <taxon>Bacillati</taxon>
        <taxon>Actinomycetota</taxon>
        <taxon>Actinomycetes</taxon>
        <taxon>Nakamurellales</taxon>
        <taxon>Nakamurellaceae</taxon>
        <taxon>Nakamurella</taxon>
    </lineage>
</organism>
<comment type="subunit">
    <text evidence="5">NDH-1 is composed of 14 different subunits. Subunits NuoA, H, J, K, L, M, N constitute the membrane sector of the complex.</text>
</comment>
<feature type="transmembrane region" description="Helical" evidence="5">
    <location>
        <begin position="190"/>
        <end position="211"/>
    </location>
</feature>
<evidence type="ECO:0000256" key="5">
    <source>
        <dbReference type="HAMAP-Rule" id="MF_00445"/>
    </source>
</evidence>
<dbReference type="GO" id="GO:0005886">
    <property type="term" value="C:plasma membrane"/>
    <property type="evidence" value="ECO:0007669"/>
    <property type="project" value="UniProtKB-SubCell"/>
</dbReference>
<dbReference type="PANTHER" id="PTHR22773">
    <property type="entry name" value="NADH DEHYDROGENASE"/>
    <property type="match status" value="1"/>
</dbReference>
<name>A0A917WJ23_9ACTN</name>
<feature type="transmembrane region" description="Helical" evidence="5">
    <location>
        <begin position="262"/>
        <end position="283"/>
    </location>
</feature>
<keyword evidence="9" id="KW-1185">Reference proteome</keyword>
<feature type="transmembrane region" description="Helical" evidence="5">
    <location>
        <begin position="75"/>
        <end position="92"/>
    </location>
</feature>
<keyword evidence="5" id="KW-0520">NAD</keyword>
<evidence type="ECO:0000256" key="6">
    <source>
        <dbReference type="RuleBase" id="RU000320"/>
    </source>
</evidence>
<evidence type="ECO:0000259" key="7">
    <source>
        <dbReference type="Pfam" id="PF00361"/>
    </source>
</evidence>
<feature type="transmembrane region" description="Helical" evidence="5">
    <location>
        <begin position="126"/>
        <end position="145"/>
    </location>
</feature>
<gene>
    <name evidence="5 8" type="primary">nuoN</name>
    <name evidence="8" type="ORF">GCM10011594_31930</name>
</gene>
<dbReference type="GO" id="GO:0048038">
    <property type="term" value="F:quinone binding"/>
    <property type="evidence" value="ECO:0007669"/>
    <property type="project" value="UniProtKB-KW"/>
</dbReference>
<dbReference type="GO" id="GO:0050136">
    <property type="term" value="F:NADH dehydrogenase (quinone) (non-electrogenic) activity"/>
    <property type="evidence" value="ECO:0007669"/>
    <property type="project" value="UniProtKB-UniRule"/>
</dbReference>
<keyword evidence="5" id="KW-0813">Transport</keyword>
<keyword evidence="3 5" id="KW-1133">Transmembrane helix</keyword>
<dbReference type="Pfam" id="PF00361">
    <property type="entry name" value="Proton_antipo_M"/>
    <property type="match status" value="1"/>
</dbReference>
<feature type="transmembrane region" description="Helical" evidence="5">
    <location>
        <begin position="320"/>
        <end position="340"/>
    </location>
</feature>
<dbReference type="RefSeq" id="WP_188943250.1">
    <property type="nucleotide sequence ID" value="NZ_BMNA01000007.1"/>
</dbReference>
<comment type="caution">
    <text evidence="8">The sequence shown here is derived from an EMBL/GenBank/DDBJ whole genome shotgun (WGS) entry which is preliminary data.</text>
</comment>
<evidence type="ECO:0000313" key="9">
    <source>
        <dbReference type="Proteomes" id="UP000655208"/>
    </source>
</evidence>
<evidence type="ECO:0000256" key="1">
    <source>
        <dbReference type="ARBA" id="ARBA00004127"/>
    </source>
</evidence>
<keyword evidence="5" id="KW-0874">Quinone</keyword>
<dbReference type="EC" id="7.1.1.-" evidence="5"/>
<evidence type="ECO:0000313" key="8">
    <source>
        <dbReference type="EMBL" id="GGM09652.1"/>
    </source>
</evidence>
<feature type="domain" description="NADH:quinone oxidoreductase/Mrp antiporter transmembrane" evidence="7">
    <location>
        <begin position="122"/>
        <end position="406"/>
    </location>
</feature>
<dbReference type="HAMAP" id="MF_00445">
    <property type="entry name" value="NDH1_NuoN_1"/>
    <property type="match status" value="1"/>
</dbReference>
<protein>
    <recommendedName>
        <fullName evidence="5">NADH-quinone oxidoreductase subunit N</fullName>
        <ecNumber evidence="5">7.1.1.-</ecNumber>
    </recommendedName>
    <alternativeName>
        <fullName evidence="5">NADH dehydrogenase I subunit N</fullName>
    </alternativeName>
    <alternativeName>
        <fullName evidence="5">NDH-1 subunit N</fullName>
    </alternativeName>
</protein>
<keyword evidence="5" id="KW-1278">Translocase</keyword>
<feature type="transmembrane region" description="Helical" evidence="5">
    <location>
        <begin position="6"/>
        <end position="28"/>
    </location>
</feature>
<keyword evidence="5" id="KW-1003">Cell membrane</keyword>
<feature type="transmembrane region" description="Helical" evidence="5">
    <location>
        <begin position="232"/>
        <end position="250"/>
    </location>
</feature>
<proteinExistence type="inferred from homology"/>
<dbReference type="InterPro" id="IPR001750">
    <property type="entry name" value="ND/Mrp_TM"/>
</dbReference>
<feature type="transmembrane region" description="Helical" evidence="5">
    <location>
        <begin position="290"/>
        <end position="308"/>
    </location>
</feature>
<dbReference type="EMBL" id="BMNA01000007">
    <property type="protein sequence ID" value="GGM09652.1"/>
    <property type="molecule type" value="Genomic_DNA"/>
</dbReference>
<feature type="transmembrane region" description="Helical" evidence="5">
    <location>
        <begin position="361"/>
        <end position="381"/>
    </location>
</feature>
<keyword evidence="2 5" id="KW-0812">Transmembrane</keyword>
<feature type="transmembrane region" description="Helical" evidence="5">
    <location>
        <begin position="393"/>
        <end position="413"/>
    </location>
</feature>
<dbReference type="GO" id="GO:0008137">
    <property type="term" value="F:NADH dehydrogenase (ubiquinone) activity"/>
    <property type="evidence" value="ECO:0007669"/>
    <property type="project" value="InterPro"/>
</dbReference>
<feature type="transmembrane region" description="Helical" evidence="5">
    <location>
        <begin position="450"/>
        <end position="473"/>
    </location>
</feature>
<reference evidence="8" key="2">
    <citation type="submission" date="2020-09" db="EMBL/GenBank/DDBJ databases">
        <authorList>
            <person name="Sun Q."/>
            <person name="Zhou Y."/>
        </authorList>
    </citation>
    <scope>NUCLEOTIDE SEQUENCE</scope>
    <source>
        <strain evidence="8">CGMCC 4.7308</strain>
    </source>
</reference>